<organism evidence="7 8">
    <name type="scientific">Plantactinospora endophytica</name>
    <dbReference type="NCBI Taxonomy" id="673535"/>
    <lineage>
        <taxon>Bacteria</taxon>
        <taxon>Bacillati</taxon>
        <taxon>Actinomycetota</taxon>
        <taxon>Actinomycetes</taxon>
        <taxon>Micromonosporales</taxon>
        <taxon>Micromonosporaceae</taxon>
        <taxon>Plantactinospora</taxon>
    </lineage>
</organism>
<dbReference type="RefSeq" id="WP_203867255.1">
    <property type="nucleotide sequence ID" value="NZ_BONW01000016.1"/>
</dbReference>
<keyword evidence="5" id="KW-0560">Oxidoreductase</keyword>
<dbReference type="InterPro" id="IPR006093">
    <property type="entry name" value="Oxy_OxRdtase_FAD_BS"/>
</dbReference>
<feature type="domain" description="FAD-binding PCMH-type" evidence="6">
    <location>
        <begin position="34"/>
        <end position="203"/>
    </location>
</feature>
<dbReference type="EMBL" id="BONW01000016">
    <property type="protein sequence ID" value="GIG88769.1"/>
    <property type="molecule type" value="Genomic_DNA"/>
</dbReference>
<dbReference type="SUPFAM" id="SSF56176">
    <property type="entry name" value="FAD-binding/transporter-associated domain-like"/>
    <property type="match status" value="1"/>
</dbReference>
<gene>
    <name evidence="7" type="ORF">Pen02_37050</name>
</gene>
<evidence type="ECO:0000256" key="4">
    <source>
        <dbReference type="ARBA" id="ARBA00022827"/>
    </source>
</evidence>
<dbReference type="InterPro" id="IPR036318">
    <property type="entry name" value="FAD-bd_PCMH-like_sf"/>
</dbReference>
<dbReference type="Gene3D" id="3.40.462.20">
    <property type="match status" value="1"/>
</dbReference>
<comment type="similarity">
    <text evidence="2">Belongs to the oxygen-dependent FAD-linked oxidoreductase family.</text>
</comment>
<dbReference type="InterPro" id="IPR016169">
    <property type="entry name" value="FAD-bd_PCMH_sub2"/>
</dbReference>
<evidence type="ECO:0000313" key="7">
    <source>
        <dbReference type="EMBL" id="GIG88769.1"/>
    </source>
</evidence>
<accession>A0ABQ4E227</accession>
<dbReference type="Pfam" id="PF01565">
    <property type="entry name" value="FAD_binding_4"/>
    <property type="match status" value="1"/>
</dbReference>
<comment type="caution">
    <text evidence="7">The sequence shown here is derived from an EMBL/GenBank/DDBJ whole genome shotgun (WGS) entry which is preliminary data.</text>
</comment>
<dbReference type="Gene3D" id="3.30.43.10">
    <property type="entry name" value="Uridine Diphospho-n-acetylenolpyruvylglucosamine Reductase, domain 2"/>
    <property type="match status" value="1"/>
</dbReference>
<evidence type="ECO:0000256" key="3">
    <source>
        <dbReference type="ARBA" id="ARBA00022630"/>
    </source>
</evidence>
<proteinExistence type="inferred from homology"/>
<dbReference type="PANTHER" id="PTHR42973:SF39">
    <property type="entry name" value="FAD-BINDING PCMH-TYPE DOMAIN-CONTAINING PROTEIN"/>
    <property type="match status" value="1"/>
</dbReference>
<keyword evidence="3" id="KW-0285">Flavoprotein</keyword>
<dbReference type="InterPro" id="IPR016166">
    <property type="entry name" value="FAD-bd_PCMH"/>
</dbReference>
<evidence type="ECO:0000256" key="1">
    <source>
        <dbReference type="ARBA" id="ARBA00001974"/>
    </source>
</evidence>
<dbReference type="InterPro" id="IPR006094">
    <property type="entry name" value="Oxid_FAD_bind_N"/>
</dbReference>
<reference evidence="7 8" key="1">
    <citation type="submission" date="2021-01" db="EMBL/GenBank/DDBJ databases">
        <title>Whole genome shotgun sequence of Plantactinospora endophytica NBRC 110450.</title>
        <authorList>
            <person name="Komaki H."/>
            <person name="Tamura T."/>
        </authorList>
    </citation>
    <scope>NUCLEOTIDE SEQUENCE [LARGE SCALE GENOMIC DNA]</scope>
    <source>
        <strain evidence="7 8">NBRC 110450</strain>
    </source>
</reference>
<evidence type="ECO:0000259" key="6">
    <source>
        <dbReference type="PROSITE" id="PS51387"/>
    </source>
</evidence>
<dbReference type="InterPro" id="IPR016167">
    <property type="entry name" value="FAD-bd_PCMH_sub1"/>
</dbReference>
<dbReference type="PANTHER" id="PTHR42973">
    <property type="entry name" value="BINDING OXIDOREDUCTASE, PUTATIVE (AFU_ORTHOLOGUE AFUA_1G17690)-RELATED"/>
    <property type="match status" value="1"/>
</dbReference>
<evidence type="ECO:0000256" key="5">
    <source>
        <dbReference type="ARBA" id="ARBA00023002"/>
    </source>
</evidence>
<name>A0ABQ4E227_9ACTN</name>
<protein>
    <recommendedName>
        <fullName evidence="6">FAD-binding PCMH-type domain-containing protein</fullName>
    </recommendedName>
</protein>
<evidence type="ECO:0000256" key="2">
    <source>
        <dbReference type="ARBA" id="ARBA00005466"/>
    </source>
</evidence>
<dbReference type="Gene3D" id="3.30.465.10">
    <property type="match status" value="1"/>
</dbReference>
<sequence>MVDWERLRAGLAGELVLPDDAAYRTARQLQLAEFDSVHPAAVAYCADEDDVRACLTLARDEGLPLTARGGGHNFAGWSTTTGLVVDLSRMNAVGLTDRTVRMGPGAQAVDVVLELAPHDRQVITGVCPTVCPAGFLSGGGLGWQTRSHGVGSDRLVSARLVLADGRVVTCSADREPDLFWALRGGGGGNFGIVVDLEVTPVQVPRLVNFTVVWAWEHALDVLHQWQHWMVDGPAELASEIGSVLPDAAPGAVPFVMLHGGYAGPRERFDEALAELCRAAGAAPVSVEADELPYADAMLKLYRCEGMTPGQRRRVGTTPEAMLPRQGFLRERHRLFTDPISRSLTEQALAVFDDERRAGQFRYFALTALGGAANRVAATETAYPHRDAQFLVKYTLVGDNETPGEEETTAAEQWTDQGFALLDPHSNGHSYVNYPDPTLDDWKWSYYAENYDRLVEVKKTYDPTGVFTHPQSIGS</sequence>
<dbReference type="InterPro" id="IPR012951">
    <property type="entry name" value="BBE"/>
</dbReference>
<dbReference type="Pfam" id="PF08031">
    <property type="entry name" value="BBE"/>
    <property type="match status" value="1"/>
</dbReference>
<comment type="cofactor">
    <cofactor evidence="1">
        <name>FAD</name>
        <dbReference type="ChEBI" id="CHEBI:57692"/>
    </cofactor>
</comment>
<keyword evidence="4" id="KW-0274">FAD</keyword>
<dbReference type="InterPro" id="IPR016164">
    <property type="entry name" value="FAD-linked_Oxase-like_C"/>
</dbReference>
<dbReference type="PROSITE" id="PS00862">
    <property type="entry name" value="OX2_COVAL_FAD"/>
    <property type="match status" value="1"/>
</dbReference>
<dbReference type="InterPro" id="IPR050416">
    <property type="entry name" value="FAD-linked_Oxidoreductase"/>
</dbReference>
<keyword evidence="8" id="KW-1185">Reference proteome</keyword>
<evidence type="ECO:0000313" key="8">
    <source>
        <dbReference type="Proteomes" id="UP000646749"/>
    </source>
</evidence>
<dbReference type="SUPFAM" id="SSF55103">
    <property type="entry name" value="FAD-linked oxidases, C-terminal domain"/>
    <property type="match status" value="1"/>
</dbReference>
<dbReference type="Proteomes" id="UP000646749">
    <property type="component" value="Unassembled WGS sequence"/>
</dbReference>
<dbReference type="PROSITE" id="PS51387">
    <property type="entry name" value="FAD_PCMH"/>
    <property type="match status" value="1"/>
</dbReference>